<accession>A0A2N1PVE9</accession>
<feature type="repeat" description="TPR" evidence="1">
    <location>
        <begin position="63"/>
        <end position="96"/>
    </location>
</feature>
<evidence type="ECO:0000313" key="4">
    <source>
        <dbReference type="Proteomes" id="UP000233256"/>
    </source>
</evidence>
<feature type="region of interest" description="Disordered" evidence="2">
    <location>
        <begin position="348"/>
        <end position="371"/>
    </location>
</feature>
<dbReference type="AlphaFoldDB" id="A0A2N1PVE9"/>
<keyword evidence="1" id="KW-0802">TPR repeat</keyword>
<dbReference type="Gene3D" id="1.25.40.10">
    <property type="entry name" value="Tetratricopeptide repeat domain"/>
    <property type="match status" value="1"/>
</dbReference>
<proteinExistence type="predicted"/>
<dbReference type="SMART" id="SM00028">
    <property type="entry name" value="TPR"/>
    <property type="match status" value="2"/>
</dbReference>
<reference evidence="3 4" key="1">
    <citation type="journal article" date="2017" name="ISME J.">
        <title>Potential for microbial H2 and metal transformations associated with novel bacteria and archaea in deep terrestrial subsurface sediments.</title>
        <authorList>
            <person name="Hernsdorf A.W."/>
            <person name="Amano Y."/>
            <person name="Miyakawa K."/>
            <person name="Ise K."/>
            <person name="Suzuki Y."/>
            <person name="Anantharaman K."/>
            <person name="Probst A."/>
            <person name="Burstein D."/>
            <person name="Thomas B.C."/>
            <person name="Banfield J.F."/>
        </authorList>
    </citation>
    <scope>NUCLEOTIDE SEQUENCE [LARGE SCALE GENOMIC DNA]</scope>
    <source>
        <strain evidence="3">HGW-Wallbacteria-1</strain>
    </source>
</reference>
<dbReference type="PROSITE" id="PS50005">
    <property type="entry name" value="TPR"/>
    <property type="match status" value="2"/>
</dbReference>
<sequence>MKFLRFISLIVSVFLLNLMILPGHARTSIGLKYQGALQQLSAGNYNDSLRLLEEIDSLNPFIPEVKNNIGFAYERLGKRDLAVKYYQQALAIKADFAPALNNLGFLSGMTGDDLEKAISMVEKAVSVNGLESAYRDSLGNLFLKAGKLPNARLNFEKGLLLDPDSESIRKSLVKILFREGNYQKCLDTLEKLPEDFSTELIRYRCLKSLTRYTEALDILRKLNNILAGGGAPIADLEDFREEMKTMVLLSVAAGLNAVENLDGRETGSQVPDVTETGRALLKIAEGDIFKAESGDMASARYGLNVMLFEKAAKAATAIQDGRDRNDRIQLFVDEAVAASEKVAQRIQTESERNARHVPGQKTTLNSLPLNE</sequence>
<feature type="compositionally biased region" description="Polar residues" evidence="2">
    <location>
        <begin position="360"/>
        <end position="371"/>
    </location>
</feature>
<evidence type="ECO:0000256" key="2">
    <source>
        <dbReference type="SAM" id="MobiDB-lite"/>
    </source>
</evidence>
<dbReference type="InterPro" id="IPR019734">
    <property type="entry name" value="TPR_rpt"/>
</dbReference>
<dbReference type="PANTHER" id="PTHR12558:SF44">
    <property type="entry name" value="TETRATRICOPEPTIDE REPEAT-CONTAINING PROTEIN"/>
    <property type="match status" value="1"/>
</dbReference>
<organism evidence="3 4">
    <name type="scientific">Candidatus Wallbacteria bacterium HGW-Wallbacteria-1</name>
    <dbReference type="NCBI Taxonomy" id="2013854"/>
    <lineage>
        <taxon>Bacteria</taxon>
        <taxon>Candidatus Walliibacteriota</taxon>
    </lineage>
</organism>
<comment type="caution">
    <text evidence="3">The sequence shown here is derived from an EMBL/GenBank/DDBJ whole genome shotgun (WGS) entry which is preliminary data.</text>
</comment>
<protein>
    <submittedName>
        <fullName evidence="3">Uncharacterized protein</fullName>
    </submittedName>
</protein>
<dbReference type="PANTHER" id="PTHR12558">
    <property type="entry name" value="CELL DIVISION CYCLE 16,23,27"/>
    <property type="match status" value="1"/>
</dbReference>
<gene>
    <name evidence="3" type="ORF">CVV64_02545</name>
</gene>
<dbReference type="Proteomes" id="UP000233256">
    <property type="component" value="Unassembled WGS sequence"/>
</dbReference>
<evidence type="ECO:0000256" key="1">
    <source>
        <dbReference type="PROSITE-ProRule" id="PRU00339"/>
    </source>
</evidence>
<feature type="repeat" description="TPR" evidence="1">
    <location>
        <begin position="132"/>
        <end position="165"/>
    </location>
</feature>
<name>A0A2N1PVE9_9BACT</name>
<dbReference type="InterPro" id="IPR011990">
    <property type="entry name" value="TPR-like_helical_dom_sf"/>
</dbReference>
<dbReference type="EMBL" id="PGXC01000001">
    <property type="protein sequence ID" value="PKK92313.1"/>
    <property type="molecule type" value="Genomic_DNA"/>
</dbReference>
<dbReference type="Pfam" id="PF13181">
    <property type="entry name" value="TPR_8"/>
    <property type="match status" value="1"/>
</dbReference>
<evidence type="ECO:0000313" key="3">
    <source>
        <dbReference type="EMBL" id="PKK92313.1"/>
    </source>
</evidence>
<dbReference type="GO" id="GO:0051301">
    <property type="term" value="P:cell division"/>
    <property type="evidence" value="ECO:0007669"/>
    <property type="project" value="TreeGrafter"/>
</dbReference>
<dbReference type="SUPFAM" id="SSF48452">
    <property type="entry name" value="TPR-like"/>
    <property type="match status" value="1"/>
</dbReference>